<reference evidence="2 3" key="1">
    <citation type="submission" date="2018-06" db="EMBL/GenBank/DDBJ databases">
        <authorList>
            <consortium name="Pathogen Informatics"/>
            <person name="Doyle S."/>
        </authorList>
    </citation>
    <scope>NUCLEOTIDE SEQUENCE [LARGE SCALE GENOMIC DNA]</scope>
    <source>
        <strain evidence="2 3">NCTC10821</strain>
    </source>
</reference>
<dbReference type="Proteomes" id="UP000254978">
    <property type="component" value="Unassembled WGS sequence"/>
</dbReference>
<evidence type="ECO:0000259" key="1">
    <source>
        <dbReference type="Pfam" id="PF02627"/>
    </source>
</evidence>
<feature type="domain" description="Carboxymuconolactone decarboxylase-like" evidence="1">
    <location>
        <begin position="43"/>
        <end position="122"/>
    </location>
</feature>
<dbReference type="InterPro" id="IPR029032">
    <property type="entry name" value="AhpD-like"/>
</dbReference>
<evidence type="ECO:0000313" key="2">
    <source>
        <dbReference type="EMBL" id="STZ61047.1"/>
    </source>
</evidence>
<name>A0A378TLH8_9MYCO</name>
<dbReference type="PANTHER" id="PTHR34846">
    <property type="entry name" value="4-CARBOXYMUCONOLACTONE DECARBOXYLASE FAMILY PROTEIN (AFU_ORTHOLOGUE AFUA_6G11590)"/>
    <property type="match status" value="1"/>
</dbReference>
<dbReference type="InterPro" id="IPR003779">
    <property type="entry name" value="CMD-like"/>
</dbReference>
<evidence type="ECO:0000313" key="3">
    <source>
        <dbReference type="Proteomes" id="UP000254978"/>
    </source>
</evidence>
<dbReference type="PANTHER" id="PTHR34846:SF11">
    <property type="entry name" value="4-CARBOXYMUCONOLACTONE DECARBOXYLASE FAMILY PROTEIN (AFU_ORTHOLOGUE AFUA_6G11590)"/>
    <property type="match status" value="1"/>
</dbReference>
<accession>A0A378TLH8</accession>
<keyword evidence="3" id="KW-1185">Reference proteome</keyword>
<dbReference type="AlphaFoldDB" id="A0A378TLH8"/>
<dbReference type="SUPFAM" id="SSF69118">
    <property type="entry name" value="AhpD-like"/>
    <property type="match status" value="1"/>
</dbReference>
<protein>
    <submittedName>
        <fullName evidence="2">Carboxymuconolactone decarboxylase</fullName>
    </submittedName>
</protein>
<organism evidence="2 3">
    <name type="scientific">Mycolicibacterium tokaiense</name>
    <dbReference type="NCBI Taxonomy" id="39695"/>
    <lineage>
        <taxon>Bacteria</taxon>
        <taxon>Bacillati</taxon>
        <taxon>Actinomycetota</taxon>
        <taxon>Actinomycetes</taxon>
        <taxon>Mycobacteriales</taxon>
        <taxon>Mycobacteriaceae</taxon>
        <taxon>Mycolicibacterium</taxon>
    </lineage>
</organism>
<dbReference type="OrthoDB" id="4617682at2"/>
<proteinExistence type="predicted"/>
<sequence>MSTADRLPLPESLTGAQRAAVDAITAGPRGSLFGPFLPLLRSPELMTRLQEVGAYLRFGSEVPAHLREMVILIVAREWDQDFEWGHHAPLARSAGLGDDVMAALSRGAEVTGPPDVRAVWQLIRELFDTRAVGDATFEAARAVLGDTGVVEAIGVAGYYSTLAMTMNAARTPVPDDYERLPAMRSTR</sequence>
<dbReference type="Pfam" id="PF02627">
    <property type="entry name" value="CMD"/>
    <property type="match status" value="1"/>
</dbReference>
<dbReference type="GO" id="GO:0051920">
    <property type="term" value="F:peroxiredoxin activity"/>
    <property type="evidence" value="ECO:0007669"/>
    <property type="project" value="InterPro"/>
</dbReference>
<dbReference type="EMBL" id="UGQT01000001">
    <property type="protein sequence ID" value="STZ61047.1"/>
    <property type="molecule type" value="Genomic_DNA"/>
</dbReference>
<gene>
    <name evidence="2" type="ORF">NCTC10821_04591</name>
</gene>
<dbReference type="RefSeq" id="WP_147289399.1">
    <property type="nucleotide sequence ID" value="NZ_AP022600.1"/>
</dbReference>
<dbReference type="Gene3D" id="1.20.1290.10">
    <property type="entry name" value="AhpD-like"/>
    <property type="match status" value="1"/>
</dbReference>